<reference evidence="6 7" key="1">
    <citation type="journal article" date="2024" name="Science">
        <title>Giant polyketide synthase enzymes in the biosynthesis of giant marine polyether toxins.</title>
        <authorList>
            <person name="Fallon T.R."/>
            <person name="Shende V.V."/>
            <person name="Wierzbicki I.H."/>
            <person name="Pendleton A.L."/>
            <person name="Watervoot N.F."/>
            <person name="Auber R.P."/>
            <person name="Gonzalez D.J."/>
            <person name="Wisecaver J.H."/>
            <person name="Moore B.S."/>
        </authorList>
    </citation>
    <scope>NUCLEOTIDE SEQUENCE [LARGE SCALE GENOMIC DNA]</scope>
    <source>
        <strain evidence="6 7">12B1</strain>
    </source>
</reference>
<dbReference type="PANTHER" id="PTHR31480">
    <property type="entry name" value="BIFUNCTIONAL LYCOPENE CYCLASE/PHYTOENE SYNTHASE"/>
    <property type="match status" value="1"/>
</dbReference>
<dbReference type="SFLD" id="SFLDS00005">
    <property type="entry name" value="Isoprenoid_Synthase_Type_I"/>
    <property type="match status" value="1"/>
</dbReference>
<dbReference type="SFLD" id="SFLDG01212">
    <property type="entry name" value="Phytoene_synthase_like"/>
    <property type="match status" value="1"/>
</dbReference>
<gene>
    <name evidence="6" type="ORF">AB1Y20_019132</name>
</gene>
<feature type="chain" id="PRO_5044258492" description="15-cis-phytoene synthase" evidence="5">
    <location>
        <begin position="28"/>
        <end position="329"/>
    </location>
</feature>
<dbReference type="InterPro" id="IPR019845">
    <property type="entry name" value="Squalene/phytoene_synthase_CS"/>
</dbReference>
<dbReference type="InterPro" id="IPR044843">
    <property type="entry name" value="Trans_IPPS_bact-type"/>
</dbReference>
<dbReference type="CDD" id="cd00683">
    <property type="entry name" value="Trans_IPPS_HH"/>
    <property type="match status" value="1"/>
</dbReference>
<keyword evidence="4" id="KW-0125">Carotenoid biosynthesis</keyword>
<protein>
    <recommendedName>
        <fullName evidence="2">15-cis-phytoene synthase</fullName>
        <ecNumber evidence="2">2.5.1.32</ecNumber>
    </recommendedName>
</protein>
<keyword evidence="3" id="KW-0808">Transferase</keyword>
<accession>A0AB34JRI1</accession>
<dbReference type="Proteomes" id="UP001515480">
    <property type="component" value="Unassembled WGS sequence"/>
</dbReference>
<dbReference type="InterPro" id="IPR033904">
    <property type="entry name" value="Trans_IPPS_HH"/>
</dbReference>
<evidence type="ECO:0000313" key="6">
    <source>
        <dbReference type="EMBL" id="KAL1524225.1"/>
    </source>
</evidence>
<dbReference type="InterPro" id="IPR002060">
    <property type="entry name" value="Squ/phyt_synthse"/>
</dbReference>
<evidence type="ECO:0000256" key="2">
    <source>
        <dbReference type="ARBA" id="ARBA00012396"/>
    </source>
</evidence>
<dbReference type="PROSITE" id="PS01044">
    <property type="entry name" value="SQUALEN_PHYTOEN_SYN_1"/>
    <property type="match status" value="1"/>
</dbReference>
<dbReference type="Gene3D" id="1.10.600.10">
    <property type="entry name" value="Farnesyl Diphosphate Synthase"/>
    <property type="match status" value="1"/>
</dbReference>
<dbReference type="EC" id="2.5.1.32" evidence="2"/>
<dbReference type="GO" id="GO:0016117">
    <property type="term" value="P:carotenoid biosynthetic process"/>
    <property type="evidence" value="ECO:0007669"/>
    <property type="project" value="UniProtKB-KW"/>
</dbReference>
<proteinExistence type="predicted"/>
<dbReference type="GO" id="GO:0004311">
    <property type="term" value="F:geranylgeranyl diphosphate synthase activity"/>
    <property type="evidence" value="ECO:0007669"/>
    <property type="project" value="InterPro"/>
</dbReference>
<dbReference type="GO" id="GO:0051996">
    <property type="term" value="F:squalene synthase [NAD(P)H] activity"/>
    <property type="evidence" value="ECO:0007669"/>
    <property type="project" value="InterPro"/>
</dbReference>
<evidence type="ECO:0000256" key="1">
    <source>
        <dbReference type="ARBA" id="ARBA00001805"/>
    </source>
</evidence>
<sequence length="329" mass="35355">MAAGLLPRGRRALPCVVALLHASPADALPPAPSIHPAIRQLMAKHDPILLYASRLLPPAAAADAAALYAWCRRLDELVDDPAADWSARRARLDEWEARLAALCAGSPRDEFDGALLATLRRHPSLGVQPFTDMLDGMRADSVEARRVASHAELEEYAYQVAGTVGLMLLPLLGVHAADEMARAREPAVALGKAIQLVNILRDARADAALGRIYLPQDEMAALGVREEDVLACRGTAEYCSLVARKAARAEALLKEAEVGGRNLPGLGPLLVAVIVELYRDYLVVLARRGYDNLDMGGHDRVSISTARKVLATLRALLSVARPTKAPTES</sequence>
<organism evidence="6 7">
    <name type="scientific">Prymnesium parvum</name>
    <name type="common">Toxic golden alga</name>
    <dbReference type="NCBI Taxonomy" id="97485"/>
    <lineage>
        <taxon>Eukaryota</taxon>
        <taxon>Haptista</taxon>
        <taxon>Haptophyta</taxon>
        <taxon>Prymnesiophyceae</taxon>
        <taxon>Prymnesiales</taxon>
        <taxon>Prymnesiaceae</taxon>
        <taxon>Prymnesium</taxon>
    </lineage>
</organism>
<comment type="catalytic activity">
    <reaction evidence="1">
        <text>2 (2E,6E,10E)-geranylgeranyl diphosphate = 15-cis-phytoene + 2 diphosphate</text>
        <dbReference type="Rhea" id="RHEA:34475"/>
        <dbReference type="ChEBI" id="CHEBI:27787"/>
        <dbReference type="ChEBI" id="CHEBI:33019"/>
        <dbReference type="ChEBI" id="CHEBI:58756"/>
        <dbReference type="EC" id="2.5.1.32"/>
    </reaction>
</comment>
<evidence type="ECO:0000256" key="3">
    <source>
        <dbReference type="ARBA" id="ARBA00022679"/>
    </source>
</evidence>
<comment type="caution">
    <text evidence="6">The sequence shown here is derived from an EMBL/GenBank/DDBJ whole genome shotgun (WGS) entry which is preliminary data.</text>
</comment>
<keyword evidence="7" id="KW-1185">Reference proteome</keyword>
<evidence type="ECO:0000256" key="4">
    <source>
        <dbReference type="ARBA" id="ARBA00022746"/>
    </source>
</evidence>
<dbReference type="SFLD" id="SFLDG01018">
    <property type="entry name" value="Squalene/Phytoene_Synthase_Lik"/>
    <property type="match status" value="1"/>
</dbReference>
<dbReference type="AlphaFoldDB" id="A0AB34JRI1"/>
<dbReference type="InterPro" id="IPR008949">
    <property type="entry name" value="Isoprenoid_synthase_dom_sf"/>
</dbReference>
<feature type="signal peptide" evidence="5">
    <location>
        <begin position="1"/>
        <end position="27"/>
    </location>
</feature>
<dbReference type="SUPFAM" id="SSF48576">
    <property type="entry name" value="Terpenoid synthases"/>
    <property type="match status" value="1"/>
</dbReference>
<keyword evidence="5" id="KW-0732">Signal</keyword>
<evidence type="ECO:0000256" key="5">
    <source>
        <dbReference type="SAM" id="SignalP"/>
    </source>
</evidence>
<dbReference type="EMBL" id="JBGBPQ010000005">
    <property type="protein sequence ID" value="KAL1524225.1"/>
    <property type="molecule type" value="Genomic_DNA"/>
</dbReference>
<dbReference type="Pfam" id="PF00494">
    <property type="entry name" value="SQS_PSY"/>
    <property type="match status" value="1"/>
</dbReference>
<evidence type="ECO:0000313" key="7">
    <source>
        <dbReference type="Proteomes" id="UP001515480"/>
    </source>
</evidence>
<name>A0AB34JRI1_PRYPA</name>